<dbReference type="EMBL" id="HBHR01000860">
    <property type="protein sequence ID" value="CAD9857766.1"/>
    <property type="molecule type" value="Transcribed_RNA"/>
</dbReference>
<dbReference type="AlphaFoldDB" id="A0A6U1LIW4"/>
<evidence type="ECO:0000256" key="3">
    <source>
        <dbReference type="ARBA" id="ARBA00023128"/>
    </source>
</evidence>
<dbReference type="GO" id="GO:0042030">
    <property type="term" value="F:ATPase inhibitor activity"/>
    <property type="evidence" value="ECO:0007669"/>
    <property type="project" value="InterPro"/>
</dbReference>
<organism evidence="7">
    <name type="scientific">Fibrocapsa japonica</name>
    <dbReference type="NCBI Taxonomy" id="94617"/>
    <lineage>
        <taxon>Eukaryota</taxon>
        <taxon>Sar</taxon>
        <taxon>Stramenopiles</taxon>
        <taxon>Ochrophyta</taxon>
        <taxon>Raphidophyceae</taxon>
        <taxon>Chattonellales</taxon>
        <taxon>Chattonellaceae</taxon>
        <taxon>Fibrocapsa</taxon>
    </lineage>
</organism>
<sequence>MALACRSVASLSKVLTVGAIRQVATPLQGQVRKFSDTFKDREAAEENIWVRHEEEKMLKTLMAKFKKQEKEGKESLKKILGDKYEALGDDTIGKLIDWKHH</sequence>
<evidence type="ECO:0000313" key="4">
    <source>
        <dbReference type="EMBL" id="CAD9857763.1"/>
    </source>
</evidence>
<accession>A0A6U1LIW4</accession>
<evidence type="ECO:0000256" key="2">
    <source>
        <dbReference type="ARBA" id="ARBA00010901"/>
    </source>
</evidence>
<proteinExistence type="inferred from homology"/>
<keyword evidence="3" id="KW-0496">Mitochondrion</keyword>
<comment type="similarity">
    <text evidence="2">Belongs to the ATPase inhibitor family.</text>
</comment>
<evidence type="ECO:0000313" key="5">
    <source>
        <dbReference type="EMBL" id="CAD9857764.1"/>
    </source>
</evidence>
<name>A0A6U1LIW4_9STRA</name>
<dbReference type="InterPro" id="IPR007648">
    <property type="entry name" value="ATPase_inhibitor_mt"/>
</dbReference>
<dbReference type="EMBL" id="HBHR01000857">
    <property type="protein sequence ID" value="CAD9857764.1"/>
    <property type="molecule type" value="Transcribed_RNA"/>
</dbReference>
<evidence type="ECO:0000313" key="7">
    <source>
        <dbReference type="EMBL" id="CAD9857766.1"/>
    </source>
</evidence>
<gene>
    <name evidence="4" type="ORF">FJAP1339_LOCUS279</name>
    <name evidence="5" type="ORF">FJAP1339_LOCUS280</name>
    <name evidence="6" type="ORF">FJAP1339_LOCUS281</name>
    <name evidence="7" type="ORF">FJAP1339_LOCUS282</name>
</gene>
<dbReference type="Pfam" id="PF04568">
    <property type="entry name" value="IATP"/>
    <property type="match status" value="1"/>
</dbReference>
<comment type="subcellular location">
    <subcellularLocation>
        <location evidence="1">Mitochondrion</location>
    </subcellularLocation>
</comment>
<protein>
    <submittedName>
        <fullName evidence="7">Uncharacterized protein</fullName>
    </submittedName>
</protein>
<reference evidence="7" key="1">
    <citation type="submission" date="2021-01" db="EMBL/GenBank/DDBJ databases">
        <authorList>
            <person name="Corre E."/>
            <person name="Pelletier E."/>
            <person name="Niang G."/>
            <person name="Scheremetjew M."/>
            <person name="Finn R."/>
            <person name="Kale V."/>
            <person name="Holt S."/>
            <person name="Cochrane G."/>
            <person name="Meng A."/>
            <person name="Brown T."/>
            <person name="Cohen L."/>
        </authorList>
    </citation>
    <scope>NUCLEOTIDE SEQUENCE</scope>
    <source>
        <strain evidence="7">CCMP1661</strain>
    </source>
</reference>
<evidence type="ECO:0000256" key="1">
    <source>
        <dbReference type="ARBA" id="ARBA00004173"/>
    </source>
</evidence>
<dbReference type="GO" id="GO:0005739">
    <property type="term" value="C:mitochondrion"/>
    <property type="evidence" value="ECO:0007669"/>
    <property type="project" value="UniProtKB-SubCell"/>
</dbReference>
<dbReference type="EMBL" id="HBHR01000858">
    <property type="protein sequence ID" value="CAD9857765.1"/>
    <property type="molecule type" value="Transcribed_RNA"/>
</dbReference>
<evidence type="ECO:0000313" key="6">
    <source>
        <dbReference type="EMBL" id="CAD9857765.1"/>
    </source>
</evidence>
<dbReference type="EMBL" id="HBHR01000856">
    <property type="protein sequence ID" value="CAD9857763.1"/>
    <property type="molecule type" value="Transcribed_RNA"/>
</dbReference>